<feature type="transmembrane region" description="Helical" evidence="2">
    <location>
        <begin position="108"/>
        <end position="125"/>
    </location>
</feature>
<feature type="transmembrane region" description="Helical" evidence="2">
    <location>
        <begin position="43"/>
        <end position="65"/>
    </location>
</feature>
<evidence type="ECO:0000256" key="2">
    <source>
        <dbReference type="SAM" id="Phobius"/>
    </source>
</evidence>
<accession>A0A1X1PRF3</accession>
<evidence type="ECO:0000256" key="1">
    <source>
        <dbReference type="SAM" id="MobiDB-lite"/>
    </source>
</evidence>
<feature type="region of interest" description="Disordered" evidence="1">
    <location>
        <begin position="1"/>
        <end position="40"/>
    </location>
</feature>
<evidence type="ECO:0000313" key="3">
    <source>
        <dbReference type="EMBL" id="ABD13212.1"/>
    </source>
</evidence>
<feature type="transmembrane region" description="Helical" evidence="2">
    <location>
        <begin position="77"/>
        <end position="96"/>
    </location>
</feature>
<dbReference type="InterPro" id="IPR046095">
    <property type="entry name" value="DUF6113"/>
</dbReference>
<organism evidence="3 4">
    <name type="scientific">Frankia casuarinae (strain DSM 45818 / CECT 9043 / HFP020203 / CcI3)</name>
    <dbReference type="NCBI Taxonomy" id="106370"/>
    <lineage>
        <taxon>Bacteria</taxon>
        <taxon>Bacillati</taxon>
        <taxon>Actinomycetota</taxon>
        <taxon>Actinomycetes</taxon>
        <taxon>Frankiales</taxon>
        <taxon>Frankiaceae</taxon>
        <taxon>Frankia</taxon>
    </lineage>
</organism>
<protein>
    <submittedName>
        <fullName evidence="3">Integral membrane protein</fullName>
    </submittedName>
</protein>
<keyword evidence="2" id="KW-1133">Transmembrane helix</keyword>
<dbReference type="KEGG" id="fra:Francci3_3862"/>
<feature type="transmembrane region" description="Helical" evidence="2">
    <location>
        <begin position="137"/>
        <end position="157"/>
    </location>
</feature>
<dbReference type="Proteomes" id="UP000001937">
    <property type="component" value="Chromosome"/>
</dbReference>
<proteinExistence type="predicted"/>
<dbReference type="STRING" id="106370.Francci3_3862"/>
<accession>Q2J680</accession>
<gene>
    <name evidence="3" type="ordered locus">Francci3_3862</name>
</gene>
<dbReference type="AlphaFoldDB" id="Q2J680"/>
<dbReference type="EMBL" id="CP000249">
    <property type="protein sequence ID" value="ABD13212.1"/>
    <property type="molecule type" value="Genomic_DNA"/>
</dbReference>
<dbReference type="Pfam" id="PF19608">
    <property type="entry name" value="DUF6113"/>
    <property type="match status" value="1"/>
</dbReference>
<dbReference type="HOGENOM" id="CLU_096761_0_0_11"/>
<keyword evidence="4" id="KW-1185">Reference proteome</keyword>
<name>Q2J680_FRACC</name>
<sequence length="168" mass="17322">MSYCRRMPRPSAGPRRTPPSTRLQRQPARPSLQPSPDPQPGRAFLTASYTLGVFLGVGLGLYGVFLVPAGPRPGGMLLSLGVLVALVGNGGAALLVRWLTGTRLGPTTVLIGWAVVVLLFASSRPEGDLLLRASGSGYAFLLLGALSPIAVAVLAGARRGLTALPPGC</sequence>
<evidence type="ECO:0000313" key="4">
    <source>
        <dbReference type="Proteomes" id="UP000001937"/>
    </source>
</evidence>
<keyword evidence="2" id="KW-0472">Membrane</keyword>
<keyword evidence="2" id="KW-0812">Transmembrane</keyword>
<reference evidence="3 4" key="1">
    <citation type="journal article" date="2007" name="Genome Res.">
        <title>Genome characteristics of facultatively symbiotic Frankia sp. strains reflect host range and host plant biogeography.</title>
        <authorList>
            <person name="Normand P."/>
            <person name="Lapierre P."/>
            <person name="Tisa L.S."/>
            <person name="Gogarten J.P."/>
            <person name="Alloisio N."/>
            <person name="Bagnarol E."/>
            <person name="Bassi C.A."/>
            <person name="Berry A.M."/>
            <person name="Bickhart D.M."/>
            <person name="Choisne N."/>
            <person name="Couloux A."/>
            <person name="Cournoyer B."/>
            <person name="Cruveiller S."/>
            <person name="Daubin V."/>
            <person name="Demange N."/>
            <person name="Francino M.P."/>
            <person name="Goltsman E."/>
            <person name="Huang Y."/>
            <person name="Kopp O.R."/>
            <person name="Labarre L."/>
            <person name="Lapidus A."/>
            <person name="Lavire C."/>
            <person name="Marechal J."/>
            <person name="Martinez M."/>
            <person name="Mastronunzio J.E."/>
            <person name="Mullin B.C."/>
            <person name="Niemann J."/>
            <person name="Pujic P."/>
            <person name="Rawnsley T."/>
            <person name="Rouy Z."/>
            <person name="Schenowitz C."/>
            <person name="Sellstedt A."/>
            <person name="Tavares F."/>
            <person name="Tomkins J.P."/>
            <person name="Vallenet D."/>
            <person name="Valverde C."/>
            <person name="Wall L.G."/>
            <person name="Wang Y."/>
            <person name="Medigue C."/>
            <person name="Benson D.R."/>
        </authorList>
    </citation>
    <scope>NUCLEOTIDE SEQUENCE [LARGE SCALE GENOMIC DNA]</scope>
    <source>
        <strain evidence="4">DSM 45818 / CECT 9043 / CcI3</strain>
    </source>
</reference>